<dbReference type="PANTHER" id="PTHR10943:SF2">
    <property type="entry name" value="26S PROTEASOME NON-ATPASE REGULATORY SUBUNIT 1"/>
    <property type="match status" value="1"/>
</dbReference>
<sequence length="75" mass="8507">MKTHLTSAAGILALLEEGESDLKVYALDKLNVIMDDFWAEISESVAKIEVLYEDETFKHRKLSALVASKVRRKIQ</sequence>
<evidence type="ECO:0000313" key="3">
    <source>
        <dbReference type="Proteomes" id="UP000515163"/>
    </source>
</evidence>
<dbReference type="RefSeq" id="XP_031549266.1">
    <property type="nucleotide sequence ID" value="XM_031693406.1"/>
</dbReference>
<reference evidence="4" key="1">
    <citation type="submission" date="2025-08" db="UniProtKB">
        <authorList>
            <consortium name="RefSeq"/>
        </authorList>
    </citation>
    <scope>IDENTIFICATION</scope>
    <source>
        <tissue evidence="4">Tentacle</tissue>
    </source>
</reference>
<gene>
    <name evidence="4" type="primary">LOC116286820</name>
</gene>
<dbReference type="GeneID" id="116286820"/>
<accession>A0A6P8H1I8</accession>
<dbReference type="GO" id="GO:0043161">
    <property type="term" value="P:proteasome-mediated ubiquitin-dependent protein catabolic process"/>
    <property type="evidence" value="ECO:0007669"/>
    <property type="project" value="TreeGrafter"/>
</dbReference>
<dbReference type="AlphaFoldDB" id="A0A6P8H1I8"/>
<dbReference type="KEGG" id="aten:116286820"/>
<dbReference type="InterPro" id="IPR048570">
    <property type="entry name" value="PSMD1_RPN2_N"/>
</dbReference>
<dbReference type="OrthoDB" id="5973869at2759"/>
<dbReference type="GO" id="GO:0008540">
    <property type="term" value="C:proteasome regulatory particle, base subcomplex"/>
    <property type="evidence" value="ECO:0007669"/>
    <property type="project" value="TreeGrafter"/>
</dbReference>
<feature type="domain" description="26S proteasome non-ATPase regulatory subunit 1/RPN2 N-terminal" evidence="2">
    <location>
        <begin position="6"/>
        <end position="70"/>
    </location>
</feature>
<proteinExistence type="predicted"/>
<keyword evidence="1" id="KW-0677">Repeat</keyword>
<organism evidence="3 4">
    <name type="scientific">Actinia tenebrosa</name>
    <name type="common">Australian red waratah sea anemone</name>
    <dbReference type="NCBI Taxonomy" id="6105"/>
    <lineage>
        <taxon>Eukaryota</taxon>
        <taxon>Metazoa</taxon>
        <taxon>Cnidaria</taxon>
        <taxon>Anthozoa</taxon>
        <taxon>Hexacorallia</taxon>
        <taxon>Actiniaria</taxon>
        <taxon>Actiniidae</taxon>
        <taxon>Actinia</taxon>
    </lineage>
</organism>
<evidence type="ECO:0000259" key="2">
    <source>
        <dbReference type="Pfam" id="PF21505"/>
    </source>
</evidence>
<evidence type="ECO:0000313" key="4">
    <source>
        <dbReference type="RefSeq" id="XP_031549266.1"/>
    </source>
</evidence>
<dbReference type="GO" id="GO:0034515">
    <property type="term" value="C:proteasome storage granule"/>
    <property type="evidence" value="ECO:0007669"/>
    <property type="project" value="TreeGrafter"/>
</dbReference>
<protein>
    <submittedName>
        <fullName evidence="4">26S proteasome non-ATPase regulatory subunit 1-like</fullName>
    </submittedName>
</protein>
<keyword evidence="3" id="KW-1185">Reference proteome</keyword>
<name>A0A6P8H1I8_ACTTE</name>
<dbReference type="Proteomes" id="UP000515163">
    <property type="component" value="Unplaced"/>
</dbReference>
<dbReference type="PANTHER" id="PTHR10943">
    <property type="entry name" value="26S PROTEASOME NON-ATPASE REGULATORY SUBUNIT"/>
    <property type="match status" value="1"/>
</dbReference>
<evidence type="ECO:0000256" key="1">
    <source>
        <dbReference type="ARBA" id="ARBA00022737"/>
    </source>
</evidence>
<dbReference type="InParanoid" id="A0A6P8H1I8"/>
<dbReference type="GO" id="GO:0005634">
    <property type="term" value="C:nucleus"/>
    <property type="evidence" value="ECO:0007669"/>
    <property type="project" value="TreeGrafter"/>
</dbReference>
<dbReference type="Pfam" id="PF21505">
    <property type="entry name" value="RPN2_N"/>
    <property type="match status" value="1"/>
</dbReference>